<keyword evidence="2" id="KW-1185">Reference proteome</keyword>
<protein>
    <submittedName>
        <fullName evidence="1">Uncharacterized protein</fullName>
    </submittedName>
</protein>
<proteinExistence type="predicted"/>
<name>A0AAV4ULX0_CAEEX</name>
<reference evidence="1 2" key="1">
    <citation type="submission" date="2021-06" db="EMBL/GenBank/DDBJ databases">
        <title>Caerostris extrusa draft genome.</title>
        <authorList>
            <person name="Kono N."/>
            <person name="Arakawa K."/>
        </authorList>
    </citation>
    <scope>NUCLEOTIDE SEQUENCE [LARGE SCALE GENOMIC DNA]</scope>
</reference>
<dbReference type="AlphaFoldDB" id="A0AAV4ULX0"/>
<gene>
    <name evidence="1" type="ORF">CEXT_36941</name>
</gene>
<accession>A0AAV4ULX0</accession>
<comment type="caution">
    <text evidence="1">The sequence shown here is derived from an EMBL/GenBank/DDBJ whole genome shotgun (WGS) entry which is preliminary data.</text>
</comment>
<evidence type="ECO:0000313" key="2">
    <source>
        <dbReference type="Proteomes" id="UP001054945"/>
    </source>
</evidence>
<sequence>MYSILTSPFIYSPNEPFHPETLNPLLHKPFFPHHESVVVVRGCNCSGRNNVSDLRRQLRLLGRTFLFSHSVHNCRDVS</sequence>
<organism evidence="1 2">
    <name type="scientific">Caerostris extrusa</name>
    <name type="common">Bark spider</name>
    <name type="synonym">Caerostris bankana</name>
    <dbReference type="NCBI Taxonomy" id="172846"/>
    <lineage>
        <taxon>Eukaryota</taxon>
        <taxon>Metazoa</taxon>
        <taxon>Ecdysozoa</taxon>
        <taxon>Arthropoda</taxon>
        <taxon>Chelicerata</taxon>
        <taxon>Arachnida</taxon>
        <taxon>Araneae</taxon>
        <taxon>Araneomorphae</taxon>
        <taxon>Entelegynae</taxon>
        <taxon>Araneoidea</taxon>
        <taxon>Araneidae</taxon>
        <taxon>Caerostris</taxon>
    </lineage>
</organism>
<dbReference type="Proteomes" id="UP001054945">
    <property type="component" value="Unassembled WGS sequence"/>
</dbReference>
<evidence type="ECO:0000313" key="1">
    <source>
        <dbReference type="EMBL" id="GIY58779.1"/>
    </source>
</evidence>
<dbReference type="EMBL" id="BPLR01013105">
    <property type="protein sequence ID" value="GIY58779.1"/>
    <property type="molecule type" value="Genomic_DNA"/>
</dbReference>